<dbReference type="SMART" id="SM00490">
    <property type="entry name" value="HELICc"/>
    <property type="match status" value="1"/>
</dbReference>
<dbReference type="GO" id="GO:0003723">
    <property type="term" value="F:RNA binding"/>
    <property type="evidence" value="ECO:0007669"/>
    <property type="project" value="UniProtKB-UniRule"/>
</dbReference>
<evidence type="ECO:0000259" key="8">
    <source>
        <dbReference type="PROSITE" id="PS51192"/>
    </source>
</evidence>
<comment type="catalytic activity">
    <reaction evidence="7">
        <text>ATP + H2O = ADP + phosphate + H(+)</text>
        <dbReference type="Rhea" id="RHEA:13065"/>
        <dbReference type="ChEBI" id="CHEBI:15377"/>
        <dbReference type="ChEBI" id="CHEBI:15378"/>
        <dbReference type="ChEBI" id="CHEBI:30616"/>
        <dbReference type="ChEBI" id="CHEBI:43474"/>
        <dbReference type="ChEBI" id="CHEBI:456216"/>
        <dbReference type="EC" id="3.6.4.13"/>
    </reaction>
</comment>
<dbReference type="InterPro" id="IPR001650">
    <property type="entry name" value="Helicase_C-like"/>
</dbReference>
<dbReference type="Gene3D" id="3.40.50.300">
    <property type="entry name" value="P-loop containing nucleotide triphosphate hydrolases"/>
    <property type="match status" value="2"/>
</dbReference>
<dbReference type="Ensembl" id="ENSCINT00000001425.3">
    <property type="protein sequence ID" value="ENSCINP00000001425.3"/>
    <property type="gene ID" value="ENSCING00000000770.3"/>
</dbReference>
<evidence type="ECO:0000259" key="9">
    <source>
        <dbReference type="PROSITE" id="PS51194"/>
    </source>
</evidence>
<comment type="domain">
    <text evidence="7">The Q motif is unique to and characteristic of the DEAD box family of RNA helicases and controls ATP binding and hydrolysis.</text>
</comment>
<accession>F6PH49</accession>
<dbReference type="InterPro" id="IPR027417">
    <property type="entry name" value="P-loop_NTPase"/>
</dbReference>
<dbReference type="Pfam" id="PF00271">
    <property type="entry name" value="Helicase_C"/>
    <property type="match status" value="1"/>
</dbReference>
<dbReference type="SMART" id="SM00487">
    <property type="entry name" value="DEXDc"/>
    <property type="match status" value="1"/>
</dbReference>
<dbReference type="PROSITE" id="PS51194">
    <property type="entry name" value="HELICASE_CTER"/>
    <property type="match status" value="1"/>
</dbReference>
<dbReference type="GO" id="GO:0003724">
    <property type="term" value="F:RNA helicase activity"/>
    <property type="evidence" value="ECO:0007669"/>
    <property type="project" value="UniProtKB-EC"/>
</dbReference>
<sequence>PNIDQVLIQNLKDIGITQLFPGKPLLLLDQLFPPRDLCVSAPTGSGKTIAFALPIVQALLQRVVPATRALVVSPTRELSAQIYKVFVSLCRNTQLKCILITAAKGSLLQEQRALLNFGKTGLACPADIVVATPGRLADHLSQTSAFSLDKLRFLVIDEADRMMEQIHQRWLTLVEQKVRCSYINHICLQCHQESNTGKFSLIMLLFKQRNLIQLQKLLFSATLSADPEKLQQLNLFQPRLIVFISTYKKKTVLPHNIKQYMIHCTAGEKPLITLNLVLNKTRVLCFAGSIETTRKLSMLIQMYADKEGKKEFICTEFASHLPSSKRGKVLKDFISGKINVLVCSDSMARGLDVPCVEHVILYDVPPLIKTYIHRIGRTARAGATGTAYTLLRKQEIFHFKKMIADAGKCKVKTMKIPKESTQKMVSIYEQVLPMVAEKMKTLKR</sequence>
<dbReference type="CDD" id="cd18787">
    <property type="entry name" value="SF2_C_DEAD"/>
    <property type="match status" value="1"/>
</dbReference>
<dbReference type="InterPro" id="IPR014001">
    <property type="entry name" value="Helicase_ATP-bd"/>
</dbReference>
<dbReference type="Proteomes" id="UP000008144">
    <property type="component" value="Chromosome 12"/>
</dbReference>
<dbReference type="PROSITE" id="PS00039">
    <property type="entry name" value="DEAD_ATP_HELICASE"/>
    <property type="match status" value="1"/>
</dbReference>
<reference evidence="10" key="4">
    <citation type="submission" date="2025-09" db="UniProtKB">
        <authorList>
            <consortium name="Ensembl"/>
        </authorList>
    </citation>
    <scope>IDENTIFICATION</scope>
</reference>
<comment type="function">
    <text evidence="7">RNA helicase.</text>
</comment>
<protein>
    <recommendedName>
        <fullName evidence="7">ATP-dependent RNA helicase</fullName>
        <ecNumber evidence="7">3.6.4.13</ecNumber>
    </recommendedName>
</protein>
<evidence type="ECO:0000256" key="3">
    <source>
        <dbReference type="ARBA" id="ARBA00022806"/>
    </source>
</evidence>
<proteinExistence type="inferred from homology"/>
<evidence type="ECO:0000256" key="5">
    <source>
        <dbReference type="ARBA" id="ARBA00022884"/>
    </source>
</evidence>
<organism evidence="10 11">
    <name type="scientific">Ciona intestinalis</name>
    <name type="common">Transparent sea squirt</name>
    <name type="synonym">Ascidia intestinalis</name>
    <dbReference type="NCBI Taxonomy" id="7719"/>
    <lineage>
        <taxon>Eukaryota</taxon>
        <taxon>Metazoa</taxon>
        <taxon>Chordata</taxon>
        <taxon>Tunicata</taxon>
        <taxon>Ascidiacea</taxon>
        <taxon>Phlebobranchia</taxon>
        <taxon>Cionidae</taxon>
        <taxon>Ciona</taxon>
    </lineage>
</organism>
<reference evidence="10" key="3">
    <citation type="submission" date="2025-08" db="UniProtKB">
        <authorList>
            <consortium name="Ensembl"/>
        </authorList>
    </citation>
    <scope>IDENTIFICATION</scope>
</reference>
<name>F6PH49_CIOIN</name>
<dbReference type="Pfam" id="PF00270">
    <property type="entry name" value="DEAD"/>
    <property type="match status" value="1"/>
</dbReference>
<evidence type="ECO:0000256" key="2">
    <source>
        <dbReference type="ARBA" id="ARBA00022801"/>
    </source>
</evidence>
<dbReference type="HOGENOM" id="CLU_003041_15_3_1"/>
<dbReference type="CDD" id="cd17956">
    <property type="entry name" value="DEADc_DDX51"/>
    <property type="match status" value="1"/>
</dbReference>
<evidence type="ECO:0000256" key="4">
    <source>
        <dbReference type="ARBA" id="ARBA00022840"/>
    </source>
</evidence>
<keyword evidence="2 6" id="KW-0378">Hydrolase</keyword>
<dbReference type="PANTHER" id="PTHR24031">
    <property type="entry name" value="RNA HELICASE"/>
    <property type="match status" value="1"/>
</dbReference>
<dbReference type="InterPro" id="IPR000629">
    <property type="entry name" value="RNA-helicase_DEAD-box_CS"/>
</dbReference>
<keyword evidence="3 6" id="KW-0347">Helicase</keyword>
<dbReference type="GO" id="GO:0005524">
    <property type="term" value="F:ATP binding"/>
    <property type="evidence" value="ECO:0007669"/>
    <property type="project" value="UniProtKB-UniRule"/>
</dbReference>
<evidence type="ECO:0000256" key="7">
    <source>
        <dbReference type="RuleBase" id="RU365068"/>
    </source>
</evidence>
<evidence type="ECO:0000313" key="11">
    <source>
        <dbReference type="Proteomes" id="UP000008144"/>
    </source>
</evidence>
<keyword evidence="1 6" id="KW-0547">Nucleotide-binding</keyword>
<feature type="domain" description="Helicase ATP-binding" evidence="8">
    <location>
        <begin position="28"/>
        <end position="241"/>
    </location>
</feature>
<dbReference type="GeneTree" id="ENSGT00550000075141"/>
<dbReference type="EMBL" id="EAAA01000925">
    <property type="status" value="NOT_ANNOTATED_CDS"/>
    <property type="molecule type" value="Genomic_DNA"/>
</dbReference>
<dbReference type="GO" id="GO:0016787">
    <property type="term" value="F:hydrolase activity"/>
    <property type="evidence" value="ECO:0007669"/>
    <property type="project" value="UniProtKB-KW"/>
</dbReference>
<keyword evidence="11" id="KW-1185">Reference proteome</keyword>
<evidence type="ECO:0000256" key="6">
    <source>
        <dbReference type="RuleBase" id="RU000492"/>
    </source>
</evidence>
<dbReference type="EC" id="3.6.4.13" evidence="7"/>
<dbReference type="PROSITE" id="PS51192">
    <property type="entry name" value="HELICASE_ATP_BIND_1"/>
    <property type="match status" value="1"/>
</dbReference>
<reference evidence="10" key="2">
    <citation type="journal article" date="2008" name="Genome Biol.">
        <title>Improved genome assembly and evidence-based global gene model set for the chordate Ciona intestinalis: new insight into intron and operon populations.</title>
        <authorList>
            <person name="Satou Y."/>
            <person name="Mineta K."/>
            <person name="Ogasawara M."/>
            <person name="Sasakura Y."/>
            <person name="Shoguchi E."/>
            <person name="Ueno K."/>
            <person name="Yamada L."/>
            <person name="Matsumoto J."/>
            <person name="Wasserscheid J."/>
            <person name="Dewar K."/>
            <person name="Wiley G.B."/>
            <person name="Macmil S.L."/>
            <person name="Roe B.A."/>
            <person name="Zeller R.W."/>
            <person name="Hastings K.E."/>
            <person name="Lemaire P."/>
            <person name="Lindquist E."/>
            <person name="Endo T."/>
            <person name="Hotta K."/>
            <person name="Inaba K."/>
        </authorList>
    </citation>
    <scope>NUCLEOTIDE SEQUENCE [LARGE SCALE GENOMIC DNA]</scope>
    <source>
        <strain evidence="10">wild type</strain>
    </source>
</reference>
<evidence type="ECO:0000313" key="10">
    <source>
        <dbReference type="Ensembl" id="ENSCINP00000001425.3"/>
    </source>
</evidence>
<evidence type="ECO:0000256" key="1">
    <source>
        <dbReference type="ARBA" id="ARBA00022741"/>
    </source>
</evidence>
<dbReference type="SUPFAM" id="SSF52540">
    <property type="entry name" value="P-loop containing nucleoside triphosphate hydrolases"/>
    <property type="match status" value="1"/>
</dbReference>
<keyword evidence="4 6" id="KW-0067">ATP-binding</keyword>
<dbReference type="AlphaFoldDB" id="F6PH49"/>
<reference evidence="11" key="1">
    <citation type="journal article" date="2002" name="Science">
        <title>The draft genome of Ciona intestinalis: insights into chordate and vertebrate origins.</title>
        <authorList>
            <person name="Dehal P."/>
            <person name="Satou Y."/>
            <person name="Campbell R.K."/>
            <person name="Chapman J."/>
            <person name="Degnan B."/>
            <person name="De Tomaso A."/>
            <person name="Davidson B."/>
            <person name="Di Gregorio A."/>
            <person name="Gelpke M."/>
            <person name="Goodstein D.M."/>
            <person name="Harafuji N."/>
            <person name="Hastings K.E."/>
            <person name="Ho I."/>
            <person name="Hotta K."/>
            <person name="Huang W."/>
            <person name="Kawashima T."/>
            <person name="Lemaire P."/>
            <person name="Martinez D."/>
            <person name="Meinertzhagen I.A."/>
            <person name="Necula S."/>
            <person name="Nonaka M."/>
            <person name="Putnam N."/>
            <person name="Rash S."/>
            <person name="Saiga H."/>
            <person name="Satake M."/>
            <person name="Terry A."/>
            <person name="Yamada L."/>
            <person name="Wang H.G."/>
            <person name="Awazu S."/>
            <person name="Azumi K."/>
            <person name="Boore J."/>
            <person name="Branno M."/>
            <person name="Chin-Bow S."/>
            <person name="DeSantis R."/>
            <person name="Doyle S."/>
            <person name="Francino P."/>
            <person name="Keys D.N."/>
            <person name="Haga S."/>
            <person name="Hayashi H."/>
            <person name="Hino K."/>
            <person name="Imai K.S."/>
            <person name="Inaba K."/>
            <person name="Kano S."/>
            <person name="Kobayashi K."/>
            <person name="Kobayashi M."/>
            <person name="Lee B.I."/>
            <person name="Makabe K.W."/>
            <person name="Manohar C."/>
            <person name="Matassi G."/>
            <person name="Medina M."/>
            <person name="Mochizuki Y."/>
            <person name="Mount S."/>
            <person name="Morishita T."/>
            <person name="Miura S."/>
            <person name="Nakayama A."/>
            <person name="Nishizaka S."/>
            <person name="Nomoto H."/>
            <person name="Ohta F."/>
            <person name="Oishi K."/>
            <person name="Rigoutsos I."/>
            <person name="Sano M."/>
            <person name="Sasaki A."/>
            <person name="Sasakura Y."/>
            <person name="Shoguchi E."/>
            <person name="Shin-i T."/>
            <person name="Spagnuolo A."/>
            <person name="Stainier D."/>
            <person name="Suzuki M.M."/>
            <person name="Tassy O."/>
            <person name="Takatori N."/>
            <person name="Tokuoka M."/>
            <person name="Yagi K."/>
            <person name="Yoshizaki F."/>
            <person name="Wada S."/>
            <person name="Zhang C."/>
            <person name="Hyatt P.D."/>
            <person name="Larimer F."/>
            <person name="Detter C."/>
            <person name="Doggett N."/>
            <person name="Glavina T."/>
            <person name="Hawkins T."/>
            <person name="Richardson P."/>
            <person name="Lucas S."/>
            <person name="Kohara Y."/>
            <person name="Levine M."/>
            <person name="Satoh N."/>
            <person name="Rokhsar D.S."/>
        </authorList>
    </citation>
    <scope>NUCLEOTIDE SEQUENCE [LARGE SCALE GENOMIC DNA]</scope>
</reference>
<comment type="similarity">
    <text evidence="6">Belongs to the DEAD box helicase family.</text>
</comment>
<keyword evidence="5 7" id="KW-0694">RNA-binding</keyword>
<feature type="domain" description="Helicase C-terminal" evidence="9">
    <location>
        <begin position="256"/>
        <end position="422"/>
    </location>
</feature>
<dbReference type="InterPro" id="IPR011545">
    <property type="entry name" value="DEAD/DEAH_box_helicase_dom"/>
</dbReference>